<gene>
    <name evidence="2" type="ORF">U2F25_20150</name>
</gene>
<dbReference type="Gene3D" id="1.10.357.10">
    <property type="entry name" value="Tetracycline Repressor, domain 2"/>
    <property type="match status" value="1"/>
</dbReference>
<protein>
    <recommendedName>
        <fullName evidence="1">Tetracyclin repressor-like C-terminal domain-containing protein</fullName>
    </recommendedName>
</protein>
<dbReference type="Pfam" id="PF17935">
    <property type="entry name" value="TetR_C_27"/>
    <property type="match status" value="1"/>
</dbReference>
<feature type="domain" description="Tetracyclin repressor-like C-terminal" evidence="1">
    <location>
        <begin position="19"/>
        <end position="57"/>
    </location>
</feature>
<dbReference type="RefSeq" id="WP_322441622.1">
    <property type="nucleotide sequence ID" value="NZ_JAXOTQ010000025.1"/>
</dbReference>
<name>A0ABU5JGJ4_9ACTN</name>
<organism evidence="2 3">
    <name type="scientific">Micromonospora sicca</name>
    <dbReference type="NCBI Taxonomy" id="2202420"/>
    <lineage>
        <taxon>Bacteria</taxon>
        <taxon>Bacillati</taxon>
        <taxon>Actinomycetota</taxon>
        <taxon>Actinomycetes</taxon>
        <taxon>Micromonosporales</taxon>
        <taxon>Micromonosporaceae</taxon>
        <taxon>Micromonospora</taxon>
    </lineage>
</organism>
<sequence length="68" mass="7413">MLLRPFVDDDLADRLDLAVVDADRAGRTVLQATARFHHPAYAAEWADPAVDDDLTAVIDVLVRGLGAR</sequence>
<dbReference type="Proteomes" id="UP001290101">
    <property type="component" value="Unassembled WGS sequence"/>
</dbReference>
<dbReference type="InterPro" id="IPR041478">
    <property type="entry name" value="TetR_C_27"/>
</dbReference>
<dbReference type="EMBL" id="JAXOTQ010000025">
    <property type="protein sequence ID" value="MDZ5491740.1"/>
    <property type="molecule type" value="Genomic_DNA"/>
</dbReference>
<evidence type="ECO:0000313" key="2">
    <source>
        <dbReference type="EMBL" id="MDZ5491740.1"/>
    </source>
</evidence>
<accession>A0ABU5JGJ4</accession>
<evidence type="ECO:0000313" key="3">
    <source>
        <dbReference type="Proteomes" id="UP001290101"/>
    </source>
</evidence>
<keyword evidence="3" id="KW-1185">Reference proteome</keyword>
<comment type="caution">
    <text evidence="2">The sequence shown here is derived from an EMBL/GenBank/DDBJ whole genome shotgun (WGS) entry which is preliminary data.</text>
</comment>
<reference evidence="2 3" key="1">
    <citation type="submission" date="2023-12" db="EMBL/GenBank/DDBJ databases">
        <title>Micromonospora sp. nov., isolated from Atacama Desert.</title>
        <authorList>
            <person name="Carro L."/>
            <person name="Golinska P."/>
            <person name="Klenk H.-P."/>
            <person name="Goodfellow M."/>
        </authorList>
    </citation>
    <scope>NUCLEOTIDE SEQUENCE [LARGE SCALE GENOMIC DNA]</scope>
    <source>
        <strain evidence="2 3">4G53</strain>
    </source>
</reference>
<evidence type="ECO:0000259" key="1">
    <source>
        <dbReference type="Pfam" id="PF17935"/>
    </source>
</evidence>
<proteinExistence type="predicted"/>